<keyword evidence="3" id="KW-1185">Reference proteome</keyword>
<organism evidence="2 3">
    <name type="scientific">Pseudomonas entomophila</name>
    <dbReference type="NCBI Taxonomy" id="312306"/>
    <lineage>
        <taxon>Bacteria</taxon>
        <taxon>Pseudomonadati</taxon>
        <taxon>Pseudomonadota</taxon>
        <taxon>Gammaproteobacteria</taxon>
        <taxon>Pseudomonadales</taxon>
        <taxon>Pseudomonadaceae</taxon>
        <taxon>Pseudomonas</taxon>
    </lineage>
</organism>
<evidence type="ECO:0000313" key="2">
    <source>
        <dbReference type="EMBL" id="WMW04581.1"/>
    </source>
</evidence>
<evidence type="ECO:0000256" key="1">
    <source>
        <dbReference type="SAM" id="Phobius"/>
    </source>
</evidence>
<dbReference type="EMBL" id="CP132921">
    <property type="protein sequence ID" value="WMW04581.1"/>
    <property type="molecule type" value="Genomic_DNA"/>
</dbReference>
<keyword evidence="1" id="KW-0472">Membrane</keyword>
<name>A0ABY9QLL4_9PSED</name>
<accession>A0ABY9QLL4</accession>
<keyword evidence="1" id="KW-1133">Transmembrane helix</keyword>
<dbReference type="Proteomes" id="UP001183127">
    <property type="component" value="Chromosome"/>
</dbReference>
<dbReference type="RefSeq" id="WP_011533026.1">
    <property type="nucleotide sequence ID" value="NZ_CP132921.1"/>
</dbReference>
<feature type="transmembrane region" description="Helical" evidence="1">
    <location>
        <begin position="12"/>
        <end position="30"/>
    </location>
</feature>
<evidence type="ECO:0000313" key="3">
    <source>
        <dbReference type="Proteomes" id="UP001183127"/>
    </source>
</evidence>
<keyword evidence="1" id="KW-0812">Transmembrane</keyword>
<feature type="transmembrane region" description="Helical" evidence="1">
    <location>
        <begin position="50"/>
        <end position="68"/>
    </location>
</feature>
<reference evidence="2 3" key="1">
    <citation type="submission" date="2023-08" db="EMBL/GenBank/DDBJ databases">
        <title>Complete Genome Sequence of Pseudomonas entomophila TVIN A01.</title>
        <authorList>
            <person name="Shelke T."/>
            <person name="Mahar N.S."/>
            <person name="Gupta I."/>
            <person name="Gupta V."/>
        </authorList>
    </citation>
    <scope>NUCLEOTIDE SEQUENCE [LARGE SCALE GENOMIC DNA]</scope>
    <source>
        <strain evidence="2 3">TVIN-A01</strain>
    </source>
</reference>
<dbReference type="GeneID" id="32805007"/>
<sequence>MGDTDTLDFNKARSYLIGFSTLVLLLWYFGADLSTFKLLGNEIKLKENVQNVWMVLAGINVYLWLRLYQRSPEGSFQFDLAMHELYEKTLIAVMKRLKKKEMREHALKLIEETPGNAQEKIKLLSFTPKGRMTYVERPTPPSREKPDRLTMIRKLESDVRNEINYGFYIHYTVDNNDHHQQGGQGFITTPSSLVAKLVQWYVFARGAVVSPWFFDQITPFALGGMSIGVAIFKWYQINFPHL</sequence>
<gene>
    <name evidence="2" type="ORF">RAH46_19870</name>
</gene>
<protein>
    <submittedName>
        <fullName evidence="2">Uncharacterized protein</fullName>
    </submittedName>
</protein>
<proteinExistence type="predicted"/>